<gene>
    <name evidence="1" type="ORF">MPLDJ20_20778</name>
</gene>
<dbReference type="Proteomes" id="UP000046373">
    <property type="component" value="Unassembled WGS sequence"/>
</dbReference>
<dbReference type="EMBL" id="CCNB01000012">
    <property type="protein sequence ID" value="CDX37026.1"/>
    <property type="molecule type" value="Genomic_DNA"/>
</dbReference>
<evidence type="ECO:0000313" key="1">
    <source>
        <dbReference type="EMBL" id="CDX37026.1"/>
    </source>
</evidence>
<reference evidence="1 2" key="1">
    <citation type="submission" date="2014-08" db="EMBL/GenBank/DDBJ databases">
        <authorList>
            <person name="Moulin Lionel"/>
        </authorList>
    </citation>
    <scope>NUCLEOTIDE SEQUENCE [LARGE SCALE GENOMIC DNA]</scope>
</reference>
<organism evidence="1 2">
    <name type="scientific">Mesorhizobium plurifarium</name>
    <dbReference type="NCBI Taxonomy" id="69974"/>
    <lineage>
        <taxon>Bacteria</taxon>
        <taxon>Pseudomonadati</taxon>
        <taxon>Pseudomonadota</taxon>
        <taxon>Alphaproteobacteria</taxon>
        <taxon>Hyphomicrobiales</taxon>
        <taxon>Phyllobacteriaceae</taxon>
        <taxon>Mesorhizobium</taxon>
    </lineage>
</organism>
<sequence length="163" mass="17915">MAGRPFSCPCFGYVQRTDKVDPGRLRRVETILAKRRSSLGFLGMFGRSSDLRQLDEALRAADLHPALVPEGVKLTIVNLMSDSWPDEPPAQAYHSVAQLCGYCVAGPQVFEQANGREPTLAVERRIEAALEAGDSFDAQIVLMTLHAKLINAEVVERYGLSVE</sequence>
<dbReference type="AlphaFoldDB" id="A0A090EZW6"/>
<evidence type="ECO:0000313" key="2">
    <source>
        <dbReference type="Proteomes" id="UP000046373"/>
    </source>
</evidence>
<protein>
    <submittedName>
        <fullName evidence="1">Uncharacterized protein</fullName>
    </submittedName>
</protein>
<proteinExistence type="predicted"/>
<accession>A0A090EZW6</accession>
<name>A0A090EZW6_MESPL</name>